<dbReference type="GO" id="GO:0003677">
    <property type="term" value="F:DNA binding"/>
    <property type="evidence" value="ECO:0007669"/>
    <property type="project" value="UniProtKB-KW"/>
</dbReference>
<feature type="domain" description="Response regulatory" evidence="7">
    <location>
        <begin position="3"/>
        <end position="121"/>
    </location>
</feature>
<dbReference type="EMBL" id="CP009247">
    <property type="protein sequence ID" value="APT88205.1"/>
    <property type="molecule type" value="Genomic_DNA"/>
</dbReference>
<proteinExistence type="predicted"/>
<dbReference type="InterPro" id="IPR001789">
    <property type="entry name" value="Sig_transdc_resp-reg_receiver"/>
</dbReference>
<dbReference type="SMART" id="SM00448">
    <property type="entry name" value="REC"/>
    <property type="match status" value="1"/>
</dbReference>
<evidence type="ECO:0000259" key="7">
    <source>
        <dbReference type="PROSITE" id="PS50110"/>
    </source>
</evidence>
<dbReference type="PROSITE" id="PS00622">
    <property type="entry name" value="HTH_LUXR_1"/>
    <property type="match status" value="1"/>
</dbReference>
<dbReference type="Gene3D" id="3.40.50.2300">
    <property type="match status" value="1"/>
</dbReference>
<accession>A0A1L7CQS1</accession>
<keyword evidence="4" id="KW-0804">Transcription</keyword>
<evidence type="ECO:0000259" key="6">
    <source>
        <dbReference type="PROSITE" id="PS50043"/>
    </source>
</evidence>
<feature type="modified residue" description="4-aspartylphosphate" evidence="5">
    <location>
        <position position="56"/>
    </location>
</feature>
<dbReference type="AlphaFoldDB" id="A0A1L7CQS1"/>
<dbReference type="GO" id="GO:0000160">
    <property type="term" value="P:phosphorelay signal transduction system"/>
    <property type="evidence" value="ECO:0007669"/>
    <property type="project" value="InterPro"/>
</dbReference>
<protein>
    <submittedName>
        <fullName evidence="8">Chemotaxis protein CheY</fullName>
    </submittedName>
</protein>
<keyword evidence="3" id="KW-0238">DNA-binding</keyword>
<dbReference type="Pfam" id="PF00072">
    <property type="entry name" value="Response_reg"/>
    <property type="match status" value="1"/>
</dbReference>
<sequence length="226" mass="23391">MIRVLLADDQALLLGALTTILNAQDDIRVTATAADGAAAVRAVREAAGGVDVAVLDIRMPGLDGIAAAREILALPDAPAVMMLTTFRDPALVRSAIAAGVHGFLLKDAEPDVLADAVRTVARGESVLASGVTGPVLEGYRQAVAARSALRPEERQGLSLLTARELEVLAEIGRGATNPEIAESLHIAETTVKTHVSNLLAKLGARDRVALVLLVQRAGLLPGRGQG</sequence>
<dbReference type="PRINTS" id="PR00038">
    <property type="entry name" value="HTHLUXR"/>
</dbReference>
<evidence type="ECO:0000313" key="8">
    <source>
        <dbReference type="EMBL" id="APT88205.1"/>
    </source>
</evidence>
<dbReference type="PANTHER" id="PTHR43214">
    <property type="entry name" value="TWO-COMPONENT RESPONSE REGULATOR"/>
    <property type="match status" value="1"/>
</dbReference>
<dbReference type="InterPro" id="IPR011006">
    <property type="entry name" value="CheY-like_superfamily"/>
</dbReference>
<organism evidence="8 9">
    <name type="scientific">Corynebacterium frankenforstense DSM 45800</name>
    <dbReference type="NCBI Taxonomy" id="1437875"/>
    <lineage>
        <taxon>Bacteria</taxon>
        <taxon>Bacillati</taxon>
        <taxon>Actinomycetota</taxon>
        <taxon>Actinomycetes</taxon>
        <taxon>Mycobacteriales</taxon>
        <taxon>Corynebacteriaceae</taxon>
        <taxon>Corynebacterium</taxon>
    </lineage>
</organism>
<evidence type="ECO:0000256" key="4">
    <source>
        <dbReference type="ARBA" id="ARBA00023163"/>
    </source>
</evidence>
<dbReference type="PROSITE" id="PS50043">
    <property type="entry name" value="HTH_LUXR_2"/>
    <property type="match status" value="1"/>
</dbReference>
<dbReference type="SMART" id="SM00421">
    <property type="entry name" value="HTH_LUXR"/>
    <property type="match status" value="1"/>
</dbReference>
<evidence type="ECO:0000256" key="5">
    <source>
        <dbReference type="PROSITE-ProRule" id="PRU00169"/>
    </source>
</evidence>
<dbReference type="PANTHER" id="PTHR43214:SF24">
    <property type="entry name" value="TRANSCRIPTIONAL REGULATORY PROTEIN NARL-RELATED"/>
    <property type="match status" value="1"/>
</dbReference>
<evidence type="ECO:0000256" key="3">
    <source>
        <dbReference type="ARBA" id="ARBA00023125"/>
    </source>
</evidence>
<keyword evidence="1 5" id="KW-0597">Phosphoprotein</keyword>
<evidence type="ECO:0000256" key="1">
    <source>
        <dbReference type="ARBA" id="ARBA00022553"/>
    </source>
</evidence>
<dbReference type="InterPro" id="IPR058245">
    <property type="entry name" value="NreC/VraR/RcsB-like_REC"/>
</dbReference>
<keyword evidence="2" id="KW-0805">Transcription regulation</keyword>
<dbReference type="Proteomes" id="UP000185434">
    <property type="component" value="Chromosome"/>
</dbReference>
<dbReference type="GO" id="GO:0006355">
    <property type="term" value="P:regulation of DNA-templated transcription"/>
    <property type="evidence" value="ECO:0007669"/>
    <property type="project" value="InterPro"/>
</dbReference>
<reference evidence="8 9" key="1">
    <citation type="submission" date="2014-08" db="EMBL/GenBank/DDBJ databases">
        <title>Complete genome sequence of Corynebacterium frankenforstense ST18(T) (=DSM 45800(T)), isolated from raw cow milk.</title>
        <authorList>
            <person name="Ruckert C."/>
            <person name="Albersmeier A."/>
            <person name="Winkler A."/>
            <person name="Lipski A."/>
            <person name="Kalinowski J."/>
        </authorList>
    </citation>
    <scope>NUCLEOTIDE SEQUENCE [LARGE SCALE GENOMIC DNA]</scope>
    <source>
        <strain evidence="8 9">ST18</strain>
    </source>
</reference>
<dbReference type="RefSeq" id="WP_075663177.1">
    <property type="nucleotide sequence ID" value="NZ_CP009247.1"/>
</dbReference>
<dbReference type="Pfam" id="PF00196">
    <property type="entry name" value="GerE"/>
    <property type="match status" value="1"/>
</dbReference>
<gene>
    <name evidence="8" type="ORF">CFRA_01710</name>
</gene>
<dbReference type="CDD" id="cd06170">
    <property type="entry name" value="LuxR_C_like"/>
    <property type="match status" value="1"/>
</dbReference>
<keyword evidence="9" id="KW-1185">Reference proteome</keyword>
<dbReference type="InterPro" id="IPR000792">
    <property type="entry name" value="Tscrpt_reg_LuxR_C"/>
</dbReference>
<dbReference type="OrthoDB" id="9808843at2"/>
<name>A0A1L7CQS1_9CORY</name>
<dbReference type="PROSITE" id="PS50110">
    <property type="entry name" value="RESPONSE_REGULATORY"/>
    <property type="match status" value="1"/>
</dbReference>
<dbReference type="SUPFAM" id="SSF52172">
    <property type="entry name" value="CheY-like"/>
    <property type="match status" value="1"/>
</dbReference>
<evidence type="ECO:0000256" key="2">
    <source>
        <dbReference type="ARBA" id="ARBA00023015"/>
    </source>
</evidence>
<feature type="domain" description="HTH luxR-type" evidence="6">
    <location>
        <begin position="153"/>
        <end position="218"/>
    </location>
</feature>
<dbReference type="KEGG" id="cfk:CFRA_01710"/>
<dbReference type="CDD" id="cd17535">
    <property type="entry name" value="REC_NarL-like"/>
    <property type="match status" value="1"/>
</dbReference>
<dbReference type="InterPro" id="IPR039420">
    <property type="entry name" value="WalR-like"/>
</dbReference>
<dbReference type="STRING" id="1437875.CFRA_01710"/>
<evidence type="ECO:0000313" key="9">
    <source>
        <dbReference type="Proteomes" id="UP000185434"/>
    </source>
</evidence>